<feature type="transmembrane region" description="Helical" evidence="6">
    <location>
        <begin position="312"/>
        <end position="333"/>
    </location>
</feature>
<dbReference type="Proteomes" id="UP000005540">
    <property type="component" value="Unassembled WGS sequence"/>
</dbReference>
<gene>
    <name evidence="7" type="ORF">SULYE_1426</name>
</gene>
<comment type="subcellular location">
    <subcellularLocation>
        <location evidence="1">Cell membrane</location>
        <topology evidence="1">Multi-pass membrane protein</topology>
    </subcellularLocation>
</comment>
<feature type="transmembrane region" description="Helical" evidence="6">
    <location>
        <begin position="79"/>
        <end position="103"/>
    </location>
</feature>
<dbReference type="PANTHER" id="PTHR30250:SF26">
    <property type="entry name" value="PSMA PROTEIN"/>
    <property type="match status" value="1"/>
</dbReference>
<organism evidence="7 8">
    <name type="scientific">Sulfurihydrogenibium yellowstonense SS-5</name>
    <dbReference type="NCBI Taxonomy" id="432331"/>
    <lineage>
        <taxon>Bacteria</taxon>
        <taxon>Pseudomonadati</taxon>
        <taxon>Aquificota</taxon>
        <taxon>Aquificia</taxon>
        <taxon>Aquificales</taxon>
        <taxon>Hydrogenothermaceae</taxon>
        <taxon>Sulfurihydrogenibium</taxon>
    </lineage>
</organism>
<keyword evidence="8" id="KW-1185">Reference proteome</keyword>
<dbReference type="EMBL" id="ABZS01000155">
    <property type="protein sequence ID" value="EEP60078.1"/>
    <property type="molecule type" value="Genomic_DNA"/>
</dbReference>
<keyword evidence="5 6" id="KW-0472">Membrane</keyword>
<dbReference type="RefSeq" id="WP_007547764.1">
    <property type="nucleotide sequence ID" value="NZ_ABZS01000155.1"/>
</dbReference>
<keyword evidence="3 6" id="KW-0812">Transmembrane</keyword>
<dbReference type="Pfam" id="PF01943">
    <property type="entry name" value="Polysacc_synt"/>
    <property type="match status" value="1"/>
</dbReference>
<dbReference type="AlphaFoldDB" id="C4FLH1"/>
<reference evidence="7 8" key="1">
    <citation type="submission" date="2009-04" db="EMBL/GenBank/DDBJ databases">
        <authorList>
            <person name="Reysenbach A.-L."/>
            <person name="Heidelberg J.F."/>
            <person name="Nelson W.C."/>
        </authorList>
    </citation>
    <scope>NUCLEOTIDE SEQUENCE [LARGE SCALE GENOMIC DNA]</scope>
    <source>
        <strain evidence="7 8">SS-5</strain>
    </source>
</reference>
<comment type="caution">
    <text evidence="7">The sequence shown here is derived from an EMBL/GenBank/DDBJ whole genome shotgun (WGS) entry which is preliminary data.</text>
</comment>
<dbReference type="InterPro" id="IPR002797">
    <property type="entry name" value="Polysacc_synth"/>
</dbReference>
<feature type="transmembrane region" description="Helical" evidence="6">
    <location>
        <begin position="109"/>
        <end position="127"/>
    </location>
</feature>
<accession>C4FLH1</accession>
<feature type="transmembrane region" description="Helical" evidence="6">
    <location>
        <begin position="238"/>
        <end position="258"/>
    </location>
</feature>
<name>C4FLH1_9AQUI</name>
<evidence type="ECO:0000256" key="2">
    <source>
        <dbReference type="ARBA" id="ARBA00022475"/>
    </source>
</evidence>
<feature type="transmembrane region" description="Helical" evidence="6">
    <location>
        <begin position="340"/>
        <end position="358"/>
    </location>
</feature>
<evidence type="ECO:0000313" key="7">
    <source>
        <dbReference type="EMBL" id="EEP60078.1"/>
    </source>
</evidence>
<feature type="transmembrane region" description="Helical" evidence="6">
    <location>
        <begin position="7"/>
        <end position="26"/>
    </location>
</feature>
<feature type="transmembrane region" description="Helical" evidence="6">
    <location>
        <begin position="38"/>
        <end position="58"/>
    </location>
</feature>
<keyword evidence="4 6" id="KW-1133">Transmembrane helix</keyword>
<proteinExistence type="predicted"/>
<dbReference type="GO" id="GO:0005886">
    <property type="term" value="C:plasma membrane"/>
    <property type="evidence" value="ECO:0007669"/>
    <property type="project" value="UniProtKB-SubCell"/>
</dbReference>
<dbReference type="PANTHER" id="PTHR30250">
    <property type="entry name" value="PST FAMILY PREDICTED COLANIC ACID TRANSPORTER"/>
    <property type="match status" value="1"/>
</dbReference>
<evidence type="ECO:0000256" key="5">
    <source>
        <dbReference type="ARBA" id="ARBA00023136"/>
    </source>
</evidence>
<feature type="transmembrane region" description="Helical" evidence="6">
    <location>
        <begin position="364"/>
        <end position="384"/>
    </location>
</feature>
<keyword evidence="2" id="KW-1003">Cell membrane</keyword>
<protein>
    <submittedName>
        <fullName evidence="7">Polysaccharide biosynthesis protein</fullName>
    </submittedName>
</protein>
<evidence type="ECO:0000256" key="6">
    <source>
        <dbReference type="SAM" id="Phobius"/>
    </source>
</evidence>
<feature type="transmembrane region" description="Helical" evidence="6">
    <location>
        <begin position="173"/>
        <end position="190"/>
    </location>
</feature>
<feature type="transmembrane region" description="Helical" evidence="6">
    <location>
        <begin position="270"/>
        <end position="292"/>
    </location>
</feature>
<dbReference type="OrthoDB" id="11642at2"/>
<evidence type="ECO:0000256" key="4">
    <source>
        <dbReference type="ARBA" id="ARBA00022989"/>
    </source>
</evidence>
<evidence type="ECO:0000256" key="3">
    <source>
        <dbReference type="ARBA" id="ARBA00022692"/>
    </source>
</evidence>
<evidence type="ECO:0000256" key="1">
    <source>
        <dbReference type="ARBA" id="ARBA00004651"/>
    </source>
</evidence>
<evidence type="ECO:0000313" key="8">
    <source>
        <dbReference type="Proteomes" id="UP000005540"/>
    </source>
</evidence>
<sequence>MLKHFSYLSLMFFYVNILGYMFHFIVSRKLGPELYGEFMVLYSLMLTVGFLSNIYPTLTIKAVLENKEQKYEILRFIRIIAGLTGLIFFIGLIISLPFVQSFLKITHEFAIIIVGLVWLVVFLSSVEKGFLQAQEKFKEYSFLNSFELTFRLIIAVFLIEIGLNIYGAVGSSFFAELLVLIIVLFINKNLFGKIKKIPIKDIFKTSLLSVPVGLFVYTDDLFIKRVFDPTTAGLYASASILGKALIWFCMTLFSVIFVKLTEDKTNYRKYLLYSLGLFLAINLIAFVGTLILGKPIFLMLFGSKFLDAYQYLPFYILAIIPLIFNLVIFTSNITLERFKALVIVNLVLYYLGFILISFHDVYQYILYIFLFHFISFMINLYFFLKKYQDTQKI</sequence>
<dbReference type="InterPro" id="IPR050833">
    <property type="entry name" value="Poly_Biosynth_Transport"/>
</dbReference>